<dbReference type="CDD" id="cd00229">
    <property type="entry name" value="SGNH_hydrolase"/>
    <property type="match status" value="1"/>
</dbReference>
<dbReference type="SUPFAM" id="SSF69349">
    <property type="entry name" value="Phage fibre proteins"/>
    <property type="match status" value="1"/>
</dbReference>
<dbReference type="Gene3D" id="3.40.50.1110">
    <property type="entry name" value="SGNH hydrolase"/>
    <property type="match status" value="1"/>
</dbReference>
<dbReference type="KEGG" id="vg:18559716"/>
<accession>D4P7M4</accession>
<dbReference type="EMBL" id="GU580942">
    <property type="protein sequence ID" value="ADD81004.1"/>
    <property type="molecule type" value="Genomic_DNA"/>
</dbReference>
<feature type="domain" description="SGNH hydrolase-type esterase" evidence="1">
    <location>
        <begin position="254"/>
        <end position="401"/>
    </location>
</feature>
<dbReference type="InterPro" id="IPR013830">
    <property type="entry name" value="SGNH_hydro"/>
</dbReference>
<sequence length="856" mass="90962">MPTIKNRRAPASQWSTLNPVLAAGEIGYELDTNKFKIGNGLSRWNVLKYFLDEDSLIPGGRNPFTKDELPDRWKSIIGQRDSRSITGVITGSSTTAGAGAESNHRRFSAQLARMFQSSYNPSGIVGGESFRASDGNIGIALSSSPATTVVDTGLGLGARSLPDGAYLRLTRPRSTGFEIFFSQGEGSGDLTVKIDSEAPYTHVVDKTGPFRYDGRLKTRVLDGGNHSITLTAVGGKVNIDSIYNFIGDNNIGIRLLNNGKGGATMSTFIGSAPGAPSIRERMGQLKPDFHIVFLGSNELSAAWTADKTETEFEAFVQELLEIYGSEQNMPWIGLVAMPKRPDVATDYDGILRGIKAVAAKHPKYVSFHDLSSLFPKTQAEDNAWYDFIGTDNVHPTQAGHSAEADGVADLLDLPSRVLGALAPPTAEDVSKNPDQYETVALYDAASLSLADGAPVSSWSSTKGKAGPRPLTPLTAGTDHTLVKNDPLFNGQPSVHFAGAAGAALQSVSDQSFLGPTTTIHVIHRMSKTDNRTVFSATGDAPYSYTAVAEVSRILGGANRANDFSLTGPAPNDTPLIIATVFDGTNSKLYVNNVKTFIPVVMTANGIGVRDFRYGNNNSLGAPYTGALAFSQIFNKALTPAEIEQVVSPLASRFGIELYPNYSSTFFTSDDFAGASSNNVVGRTLNAALGGAQMVWKGSNNVLGIANGMLVRGSATDTLGSIYVEPVSADYEVGITIGEQVGDIETFLDGRRDPVSNFGYRVRLTPDRTTISLLKRTTGQTITLGGANVYPVKMGDKVALRSFGTQVSMVVNGTPVAVTKDTEFTAAGRAGLASGPGDNTKKFGGLTDFYVKNLTNP</sequence>
<dbReference type="Pfam" id="PF13385">
    <property type="entry name" value="Laminin_G_3"/>
    <property type="match status" value="1"/>
</dbReference>
<dbReference type="SUPFAM" id="SSF49899">
    <property type="entry name" value="Concanavalin A-like lectins/glucanases"/>
    <property type="match status" value="1"/>
</dbReference>
<organism evidence="3 4">
    <name type="scientific">Rhodococcus phage ReqiPoco6</name>
    <dbReference type="NCBI Taxonomy" id="691964"/>
    <lineage>
        <taxon>Viruses</taxon>
        <taxon>Duplodnaviria</taxon>
        <taxon>Heunggongvirae</taxon>
        <taxon>Uroviricota</taxon>
        <taxon>Caudoviricetes</taxon>
        <taxon>Pepyhexavirus</taxon>
        <taxon>Pepyhexavirus poco6</taxon>
    </lineage>
</organism>
<evidence type="ECO:0000259" key="1">
    <source>
        <dbReference type="Pfam" id="PF13472"/>
    </source>
</evidence>
<feature type="domain" description="Major tropism determinant N-terminal" evidence="2">
    <location>
        <begin position="4"/>
        <end position="40"/>
    </location>
</feature>
<evidence type="ECO:0000259" key="2">
    <source>
        <dbReference type="Pfam" id="PF18454"/>
    </source>
</evidence>
<dbReference type="OrthoDB" id="15224at10239"/>
<dbReference type="Proteomes" id="UP000001057">
    <property type="component" value="Segment"/>
</dbReference>
<dbReference type="Gene3D" id="2.60.120.560">
    <property type="entry name" value="Exo-inulinase, domain 1"/>
    <property type="match status" value="1"/>
</dbReference>
<dbReference type="Gene3D" id="2.60.120.200">
    <property type="match status" value="1"/>
</dbReference>
<gene>
    <name evidence="3" type="ORF">Poco6gene006</name>
</gene>
<proteinExistence type="predicted"/>
<dbReference type="InterPro" id="IPR036514">
    <property type="entry name" value="SGNH_hydro_sf"/>
</dbReference>
<dbReference type="RefSeq" id="YP_009012587.1">
    <property type="nucleotide sequence ID" value="NC_023694.1"/>
</dbReference>
<dbReference type="Pfam" id="PF18454">
    <property type="entry name" value="Mtd_N"/>
    <property type="match status" value="1"/>
</dbReference>
<dbReference type="Pfam" id="PF13472">
    <property type="entry name" value="Lipase_GDSL_2"/>
    <property type="match status" value="1"/>
</dbReference>
<dbReference type="InterPro" id="IPR041352">
    <property type="entry name" value="Mtd_N"/>
</dbReference>
<dbReference type="InterPro" id="IPR013320">
    <property type="entry name" value="ConA-like_dom_sf"/>
</dbReference>
<dbReference type="GeneID" id="18559716"/>
<dbReference type="SUPFAM" id="SSF52266">
    <property type="entry name" value="SGNH hydrolase"/>
    <property type="match status" value="1"/>
</dbReference>
<keyword evidence="4" id="KW-1185">Reference proteome</keyword>
<reference evidence="3 4" key="1">
    <citation type="journal article" date="2011" name="Appl. Environ. Microbiol.">
        <title>Genomic and functional analyses of Rhodococcus equi phages ReqiPepy6, ReqiPoco6, ReqiPine5, and ReqiDocB7.</title>
        <authorList>
            <person name="Summer E.J."/>
            <person name="Liu M."/>
            <person name="Gill J.J."/>
            <person name="Grant M."/>
            <person name="Chan-Cortes T.N."/>
            <person name="Ferguson L."/>
            <person name="Janes C."/>
            <person name="Lange K."/>
            <person name="Bertoli M."/>
            <person name="Moore C."/>
            <person name="Orchard R.C."/>
            <person name="Cohen N."/>
            <person name="Young R."/>
        </authorList>
    </citation>
    <scope>NUCLEOTIDE SEQUENCE [LARGE SCALE GENOMIC DNA]</scope>
</reference>
<evidence type="ECO:0000313" key="3">
    <source>
        <dbReference type="EMBL" id="ADD81004.1"/>
    </source>
</evidence>
<protein>
    <submittedName>
        <fullName evidence="3">Tail fiber protein</fullName>
    </submittedName>
</protein>
<name>D4P7M4_9CAUD</name>
<evidence type="ECO:0000313" key="4">
    <source>
        <dbReference type="Proteomes" id="UP000001057"/>
    </source>
</evidence>